<comment type="caution">
    <text evidence="1">The sequence shown here is derived from an EMBL/GenBank/DDBJ whole genome shotgun (WGS) entry which is preliminary data.</text>
</comment>
<evidence type="ECO:0000313" key="2">
    <source>
        <dbReference type="Proteomes" id="UP000030021"/>
    </source>
</evidence>
<organism evidence="1 2">
    <name type="scientific">Roseovarius mucosus DSM 17069</name>
    <dbReference type="NCBI Taxonomy" id="1288298"/>
    <lineage>
        <taxon>Bacteria</taxon>
        <taxon>Pseudomonadati</taxon>
        <taxon>Pseudomonadota</taxon>
        <taxon>Alphaproteobacteria</taxon>
        <taxon>Rhodobacterales</taxon>
        <taxon>Roseobacteraceae</taxon>
        <taxon>Roseovarius</taxon>
    </lineage>
</organism>
<dbReference type="STRING" id="215743.ROSMUCSMR3_03523"/>
<protein>
    <recommendedName>
        <fullName evidence="3">Transcriptional regulator</fullName>
    </recommendedName>
</protein>
<dbReference type="PATRIC" id="fig|1288298.3.peg.3037"/>
<name>A0A0A0HG39_9RHOB</name>
<dbReference type="OrthoDB" id="6064795at2"/>
<proteinExistence type="predicted"/>
<dbReference type="EMBL" id="AONH01000016">
    <property type="protein sequence ID" value="KGM86732.1"/>
    <property type="molecule type" value="Genomic_DNA"/>
</dbReference>
<dbReference type="eggNOG" id="ENOG5032Z15">
    <property type="taxonomic scope" value="Bacteria"/>
</dbReference>
<reference evidence="1 2" key="1">
    <citation type="submission" date="2013-01" db="EMBL/GenBank/DDBJ databases">
        <authorList>
            <person name="Fiebig A."/>
            <person name="Goeker M."/>
            <person name="Klenk H.-P.P."/>
        </authorList>
    </citation>
    <scope>NUCLEOTIDE SEQUENCE [LARGE SCALE GENOMIC DNA]</scope>
    <source>
        <strain evidence="1 2">DSM 17069</strain>
    </source>
</reference>
<dbReference type="RefSeq" id="WP_037268643.1">
    <property type="nucleotide sequence ID" value="NZ_KN293975.1"/>
</dbReference>
<dbReference type="HOGENOM" id="CLU_147807_0_0_5"/>
<evidence type="ECO:0008006" key="3">
    <source>
        <dbReference type="Google" id="ProtNLM"/>
    </source>
</evidence>
<evidence type="ECO:0000313" key="1">
    <source>
        <dbReference type="EMBL" id="KGM86732.1"/>
    </source>
</evidence>
<gene>
    <name evidence="1" type="ORF">rosmuc_03025</name>
</gene>
<accession>A0A0A0HG39</accession>
<sequence length="124" mass="13676">MSALDTARTFWGENLPDWVAALARACDETSQNKVAVKMERSAALVSNVLRNRYSADTSIVEDIVRGHFMRAVVDCPALGEIGKQVCRKWRGKAAQFENVNSLSVSMYRACNRCPIHKGADDDAA</sequence>
<dbReference type="Proteomes" id="UP000030021">
    <property type="component" value="Unassembled WGS sequence"/>
</dbReference>
<dbReference type="AlphaFoldDB" id="A0A0A0HG39"/>